<evidence type="ECO:0000313" key="3">
    <source>
        <dbReference type="Proteomes" id="UP000326912"/>
    </source>
</evidence>
<dbReference type="Proteomes" id="UP000326912">
    <property type="component" value="Unassembled WGS sequence"/>
</dbReference>
<gene>
    <name evidence="2" type="ORF">KDW_04410</name>
</gene>
<evidence type="ECO:0000259" key="1">
    <source>
        <dbReference type="PROSITE" id="PS50106"/>
    </source>
</evidence>
<dbReference type="SUPFAM" id="SSF52096">
    <property type="entry name" value="ClpP/crotonase"/>
    <property type="match status" value="1"/>
</dbReference>
<dbReference type="PROSITE" id="PS50106">
    <property type="entry name" value="PDZ"/>
    <property type="match status" value="1"/>
</dbReference>
<evidence type="ECO:0000313" key="2">
    <source>
        <dbReference type="EMBL" id="GER86279.1"/>
    </source>
</evidence>
<dbReference type="Gene3D" id="3.30.750.44">
    <property type="match status" value="1"/>
</dbReference>
<dbReference type="InterPro" id="IPR029045">
    <property type="entry name" value="ClpP/crotonase-like_dom_sf"/>
</dbReference>
<comment type="caution">
    <text evidence="2">The sequence shown here is derived from an EMBL/GenBank/DDBJ whole genome shotgun (WGS) entry which is preliminary data.</text>
</comment>
<dbReference type="InterPro" id="IPR005151">
    <property type="entry name" value="Tail-specific_protease"/>
</dbReference>
<dbReference type="RefSeq" id="WP_151754439.1">
    <property type="nucleotide sequence ID" value="NZ_BKZW01000001.1"/>
</dbReference>
<dbReference type="InterPro" id="IPR036034">
    <property type="entry name" value="PDZ_sf"/>
</dbReference>
<sequence length="390" mass="43488">MKEEARVYLNEALDYIQEHSVRRAYIDWQVLRKEVYAQASHAQTPAQVYPAIKKALFLLDDHHSFFSDPESVQLQNQGLAKQFGLRIICPEGVVGLVYPGSPAEQAGVHIGDQVETINGQPMARWSIWQLRTLLVFGYGYNDLELTLKPAGKPFVRSVHLQATAYTTIRKPERREIAHKIGYLDLPGLMGSQEQAIEYAQLTQQLIREIDPSNPCGWVIDLRRNTGWNMWPMVAGLGPIVGEGEWLTFVASQEQQMAFYRDGQAGISPDTVLVNVERPYHLKHPRPPVAVLTSQLTSSSGEFTALMFRGLPRTRSFGEPTQGVPTANEHKNLSDGAALILTTALGADRTGQTYDSPLIPDCPVKIDWTHLGTPDDPVLQAAVQWLQVEEG</sequence>
<dbReference type="PANTHER" id="PTHR32060:SF30">
    <property type="entry name" value="CARBOXY-TERMINAL PROCESSING PROTEASE CTPA"/>
    <property type="match status" value="1"/>
</dbReference>
<dbReference type="PANTHER" id="PTHR32060">
    <property type="entry name" value="TAIL-SPECIFIC PROTEASE"/>
    <property type="match status" value="1"/>
</dbReference>
<proteinExistence type="predicted"/>
<dbReference type="GO" id="GO:0004175">
    <property type="term" value="F:endopeptidase activity"/>
    <property type="evidence" value="ECO:0007669"/>
    <property type="project" value="TreeGrafter"/>
</dbReference>
<feature type="domain" description="PDZ" evidence="1">
    <location>
        <begin position="71"/>
        <end position="122"/>
    </location>
</feature>
<name>A0A5J4KJ83_9CHLR</name>
<dbReference type="Pfam" id="PF03572">
    <property type="entry name" value="Peptidase_S41"/>
    <property type="match status" value="1"/>
</dbReference>
<dbReference type="GO" id="GO:0030288">
    <property type="term" value="C:outer membrane-bounded periplasmic space"/>
    <property type="evidence" value="ECO:0007669"/>
    <property type="project" value="TreeGrafter"/>
</dbReference>
<keyword evidence="3" id="KW-1185">Reference proteome</keyword>
<dbReference type="Pfam" id="PF17820">
    <property type="entry name" value="PDZ_6"/>
    <property type="match status" value="1"/>
</dbReference>
<dbReference type="Gene3D" id="3.90.226.10">
    <property type="entry name" value="2-enoyl-CoA Hydratase, Chain A, domain 1"/>
    <property type="match status" value="1"/>
</dbReference>
<dbReference type="GO" id="GO:0008236">
    <property type="term" value="F:serine-type peptidase activity"/>
    <property type="evidence" value="ECO:0007669"/>
    <property type="project" value="InterPro"/>
</dbReference>
<dbReference type="SUPFAM" id="SSF50156">
    <property type="entry name" value="PDZ domain-like"/>
    <property type="match status" value="1"/>
</dbReference>
<dbReference type="EMBL" id="BKZW01000001">
    <property type="protein sequence ID" value="GER86279.1"/>
    <property type="molecule type" value="Genomic_DNA"/>
</dbReference>
<accession>A0A5J4KJ83</accession>
<dbReference type="Gene3D" id="2.30.42.10">
    <property type="match status" value="1"/>
</dbReference>
<organism evidence="2 3">
    <name type="scientific">Dictyobacter vulcani</name>
    <dbReference type="NCBI Taxonomy" id="2607529"/>
    <lineage>
        <taxon>Bacteria</taxon>
        <taxon>Bacillati</taxon>
        <taxon>Chloroflexota</taxon>
        <taxon>Ktedonobacteria</taxon>
        <taxon>Ktedonobacterales</taxon>
        <taxon>Dictyobacteraceae</taxon>
        <taxon>Dictyobacter</taxon>
    </lineage>
</organism>
<dbReference type="InterPro" id="IPR041489">
    <property type="entry name" value="PDZ_6"/>
</dbReference>
<dbReference type="InterPro" id="IPR001478">
    <property type="entry name" value="PDZ"/>
</dbReference>
<protein>
    <recommendedName>
        <fullName evidence="1">PDZ domain-containing protein</fullName>
    </recommendedName>
</protein>
<dbReference type="GO" id="GO:0006508">
    <property type="term" value="P:proteolysis"/>
    <property type="evidence" value="ECO:0007669"/>
    <property type="project" value="InterPro"/>
</dbReference>
<dbReference type="AlphaFoldDB" id="A0A5J4KJ83"/>
<dbReference type="GO" id="GO:0007165">
    <property type="term" value="P:signal transduction"/>
    <property type="evidence" value="ECO:0007669"/>
    <property type="project" value="TreeGrafter"/>
</dbReference>
<reference evidence="2 3" key="1">
    <citation type="submission" date="2019-10" db="EMBL/GenBank/DDBJ databases">
        <title>Dictyobacter vulcani sp. nov., within the class Ktedonobacteria, isolated from soil of volcanic Mt. Zao.</title>
        <authorList>
            <person name="Zheng Y."/>
            <person name="Wang C.M."/>
            <person name="Sakai Y."/>
            <person name="Abe K."/>
            <person name="Yokota A."/>
            <person name="Yabe S."/>
        </authorList>
    </citation>
    <scope>NUCLEOTIDE SEQUENCE [LARGE SCALE GENOMIC DNA]</scope>
    <source>
        <strain evidence="2 3">W12</strain>
    </source>
</reference>